<dbReference type="InterPro" id="IPR008030">
    <property type="entry name" value="NmrA-like"/>
</dbReference>
<evidence type="ECO:0000256" key="2">
    <source>
        <dbReference type="ARBA" id="ARBA00022857"/>
    </source>
</evidence>
<dbReference type="Proteomes" id="UP000007797">
    <property type="component" value="Unassembled WGS sequence"/>
</dbReference>
<dbReference type="InterPro" id="IPR036291">
    <property type="entry name" value="NAD(P)-bd_dom_sf"/>
</dbReference>
<dbReference type="OMA" id="YYMSNFT"/>
<dbReference type="AlphaFoldDB" id="F4Q1L4"/>
<dbReference type="RefSeq" id="XP_004366619.1">
    <property type="nucleotide sequence ID" value="XM_004366562.1"/>
</dbReference>
<accession>F4Q1L4</accession>
<keyword evidence="2" id="KW-0521">NADP</keyword>
<dbReference type="Gene3D" id="3.90.25.10">
    <property type="entry name" value="UDP-galactose 4-epimerase, domain 1"/>
    <property type="match status" value="1"/>
</dbReference>
<dbReference type="EMBL" id="GL883018">
    <property type="protein sequence ID" value="EGG18715.1"/>
    <property type="molecule type" value="Genomic_DNA"/>
</dbReference>
<gene>
    <name evidence="4" type="ORF">DFA_04211</name>
</gene>
<evidence type="ECO:0000259" key="3">
    <source>
        <dbReference type="Pfam" id="PF05368"/>
    </source>
</evidence>
<keyword evidence="5" id="KW-1185">Reference proteome</keyword>
<evidence type="ECO:0000313" key="4">
    <source>
        <dbReference type="EMBL" id="EGG18715.1"/>
    </source>
</evidence>
<feature type="domain" description="NmrA-like" evidence="3">
    <location>
        <begin position="6"/>
        <end position="299"/>
    </location>
</feature>
<dbReference type="InterPro" id="IPR051164">
    <property type="entry name" value="NmrA-like_oxidored"/>
</dbReference>
<dbReference type="Gene3D" id="3.40.50.720">
    <property type="entry name" value="NAD(P)-binding Rossmann-like Domain"/>
    <property type="match status" value="1"/>
</dbReference>
<evidence type="ECO:0000313" key="5">
    <source>
        <dbReference type="Proteomes" id="UP000007797"/>
    </source>
</evidence>
<dbReference type="SUPFAM" id="SSF51735">
    <property type="entry name" value="NAD(P)-binding Rossmann-fold domains"/>
    <property type="match status" value="1"/>
</dbReference>
<dbReference type="KEGG" id="dfa:DFA_04211"/>
<dbReference type="GO" id="GO:0005634">
    <property type="term" value="C:nucleus"/>
    <property type="evidence" value="ECO:0007669"/>
    <property type="project" value="TreeGrafter"/>
</dbReference>
<dbReference type="PANTHER" id="PTHR42748:SF4">
    <property type="entry name" value="NMRA-LIKE DOMAIN-CONTAINING PROTEIN-RELATED"/>
    <property type="match status" value="1"/>
</dbReference>
<dbReference type="GeneID" id="14870570"/>
<name>F4Q1L4_CACFS</name>
<dbReference type="CDD" id="cd05251">
    <property type="entry name" value="NmrA_like_SDR_a"/>
    <property type="match status" value="1"/>
</dbReference>
<dbReference type="PANTHER" id="PTHR42748">
    <property type="entry name" value="NITROGEN METABOLITE REPRESSION PROTEIN NMRA FAMILY MEMBER"/>
    <property type="match status" value="1"/>
</dbReference>
<comment type="similarity">
    <text evidence="1">Belongs to the NmrA-type oxidoreductase family.</text>
</comment>
<sequence length="304" mass="33641">MSTIQTQIVTVFGATGLQGGSVTQSLLNNPKYKVRAITRNPESDASLTLQKKGVELVKLDQTTATVEELAKALQGSQSVFLVTAAQSYGEAEGQVGKKIVDAVVLAKVEHFIFSSLVNCEKISNGTLPVTHFDQKDEIKVYAEFQASKNPTSLTVSFVYIPFYYQNFETFFAPKKSEDGQSYSITIPFNPKIPIAMADVTDVGAIVSAILENKTKYANASIPFCHTVSMNDIIQSLSKFYGFDIQYNYIPPQVFGTFPFPNAKEMGNMFQFYEEFGTFPGLDLSIAPNLTHITTFDEYLSKKKQ</sequence>
<dbReference type="Pfam" id="PF05368">
    <property type="entry name" value="NmrA"/>
    <property type="match status" value="1"/>
</dbReference>
<dbReference type="STRING" id="1054147.F4Q1L4"/>
<evidence type="ECO:0000256" key="1">
    <source>
        <dbReference type="ARBA" id="ARBA00006328"/>
    </source>
</evidence>
<protein>
    <submittedName>
        <fullName evidence="4">NmrA-like protein</fullName>
    </submittedName>
</protein>
<reference evidence="5" key="1">
    <citation type="journal article" date="2011" name="Genome Res.">
        <title>Phylogeny-wide analysis of social amoeba genomes highlights ancient origins for complex intercellular communication.</title>
        <authorList>
            <person name="Heidel A.J."/>
            <person name="Lawal H.M."/>
            <person name="Felder M."/>
            <person name="Schilde C."/>
            <person name="Helps N.R."/>
            <person name="Tunggal B."/>
            <person name="Rivero F."/>
            <person name="John U."/>
            <person name="Schleicher M."/>
            <person name="Eichinger L."/>
            <person name="Platzer M."/>
            <person name="Noegel A.A."/>
            <person name="Schaap P."/>
            <person name="Gloeckner G."/>
        </authorList>
    </citation>
    <scope>NUCLEOTIDE SEQUENCE [LARGE SCALE GENOMIC DNA]</scope>
    <source>
        <strain evidence="5">SH3</strain>
    </source>
</reference>
<dbReference type="OrthoDB" id="3358371at2759"/>
<organism evidence="4 5">
    <name type="scientific">Cavenderia fasciculata</name>
    <name type="common">Slime mold</name>
    <name type="synonym">Dictyostelium fasciculatum</name>
    <dbReference type="NCBI Taxonomy" id="261658"/>
    <lineage>
        <taxon>Eukaryota</taxon>
        <taxon>Amoebozoa</taxon>
        <taxon>Evosea</taxon>
        <taxon>Eumycetozoa</taxon>
        <taxon>Dictyostelia</taxon>
        <taxon>Acytosteliales</taxon>
        <taxon>Cavenderiaceae</taxon>
        <taxon>Cavenderia</taxon>
    </lineage>
</organism>
<proteinExistence type="inferred from homology"/>